<dbReference type="AlphaFoldDB" id="A0A3D9V0W3"/>
<keyword evidence="3" id="KW-0732">Signal</keyword>
<gene>
    <name evidence="4" type="ORF">DFJ64_0812</name>
</gene>
<proteinExistence type="inferred from homology"/>
<dbReference type="EMBL" id="QTUC01000001">
    <property type="protein sequence ID" value="REF35432.1"/>
    <property type="molecule type" value="Genomic_DNA"/>
</dbReference>
<dbReference type="OrthoDB" id="3495561at2"/>
<dbReference type="SUPFAM" id="SSF53850">
    <property type="entry name" value="Periplasmic binding protein-like II"/>
    <property type="match status" value="1"/>
</dbReference>
<accession>A0A3D9V0W3</accession>
<comment type="similarity">
    <text evidence="1">Belongs to the bacterial solute-binding protein 1 family.</text>
</comment>
<reference evidence="4 5" key="1">
    <citation type="submission" date="2018-08" db="EMBL/GenBank/DDBJ databases">
        <title>Sequencing the genomes of 1000 actinobacteria strains.</title>
        <authorList>
            <person name="Klenk H.-P."/>
        </authorList>
    </citation>
    <scope>NUCLEOTIDE SEQUENCE [LARGE SCALE GENOMIC DNA]</scope>
    <source>
        <strain evidence="4 5">DSM 22891</strain>
    </source>
</reference>
<dbReference type="InterPro" id="IPR050490">
    <property type="entry name" value="Bact_solute-bd_prot1"/>
</dbReference>
<evidence type="ECO:0000313" key="5">
    <source>
        <dbReference type="Proteomes" id="UP000256485"/>
    </source>
</evidence>
<dbReference type="Pfam" id="PF13416">
    <property type="entry name" value="SBP_bac_8"/>
    <property type="match status" value="1"/>
</dbReference>
<keyword evidence="2" id="KW-0813">Transport</keyword>
<dbReference type="Gene3D" id="3.40.190.10">
    <property type="entry name" value="Periplasmic binding protein-like II"/>
    <property type="match status" value="4"/>
</dbReference>
<dbReference type="RefSeq" id="WP_115849220.1">
    <property type="nucleotide sequence ID" value="NZ_QTUC01000001.1"/>
</dbReference>
<dbReference type="PANTHER" id="PTHR43649:SF34">
    <property type="entry name" value="ABC TRANSPORTER PERIPLASMIC-BINDING PROTEIN YCJN-RELATED"/>
    <property type="match status" value="1"/>
</dbReference>
<protein>
    <submittedName>
        <fullName evidence="4">Carbohydrate ABC transporter substrate-binding protein (CUT1 family)</fullName>
    </submittedName>
</protein>
<organism evidence="4 5">
    <name type="scientific">Thermasporomyces composti</name>
    <dbReference type="NCBI Taxonomy" id="696763"/>
    <lineage>
        <taxon>Bacteria</taxon>
        <taxon>Bacillati</taxon>
        <taxon>Actinomycetota</taxon>
        <taxon>Actinomycetes</taxon>
        <taxon>Propionibacteriales</taxon>
        <taxon>Nocardioidaceae</taxon>
        <taxon>Thermasporomyces</taxon>
    </lineage>
</organism>
<comment type="caution">
    <text evidence="4">The sequence shown here is derived from an EMBL/GenBank/DDBJ whole genome shotgun (WGS) entry which is preliminary data.</text>
</comment>
<dbReference type="PANTHER" id="PTHR43649">
    <property type="entry name" value="ARABINOSE-BINDING PROTEIN-RELATED"/>
    <property type="match status" value="1"/>
</dbReference>
<dbReference type="Proteomes" id="UP000256485">
    <property type="component" value="Unassembled WGS sequence"/>
</dbReference>
<evidence type="ECO:0000256" key="3">
    <source>
        <dbReference type="ARBA" id="ARBA00022729"/>
    </source>
</evidence>
<name>A0A3D9V0W3_THECX</name>
<evidence type="ECO:0000256" key="2">
    <source>
        <dbReference type="ARBA" id="ARBA00022448"/>
    </source>
</evidence>
<evidence type="ECO:0000256" key="1">
    <source>
        <dbReference type="ARBA" id="ARBA00008520"/>
    </source>
</evidence>
<sequence>MPDQRVRLRGICWDHARCVKPMAAAAAVWRSVRGVEVAWDARPLSAFNDQAVEELAADYDLIVFDHPMVGAAARAGCLAPLDDLLPDEVLDAHAADTVGGSHASYQYAGHQWGLAVDAACQVAAFRPDLLAAHEVEVPATWDDVVALARALPGKVVLPLYPADAFCSLLTISASLGTPLDAEASGFHRDAVALLATLAQVVDRSSFSLNPPALLDRMTSDDAIVYVPLLFGYTNYSRPSTSGRPVRFTNIPTTGIPTASSPGGCARHLTTTGARGADASAVGTGEATGPRGSTLGGAGIGVSATSAHRVEAAAFASWVSGTTAQRYVVLPNEGQPASAATWSDPEADALVGGFFRDTRATMDAVWTRPRTPWWRAFQEEASGLLAEELSAGSAPAEIVRVLDRLLDDHRRARDGR</sequence>
<dbReference type="InterPro" id="IPR006059">
    <property type="entry name" value="SBP"/>
</dbReference>
<evidence type="ECO:0000313" key="4">
    <source>
        <dbReference type="EMBL" id="REF35432.1"/>
    </source>
</evidence>
<keyword evidence="5" id="KW-1185">Reference proteome</keyword>